<evidence type="ECO:0000256" key="5">
    <source>
        <dbReference type="ARBA" id="ARBA00022827"/>
    </source>
</evidence>
<proteinExistence type="inferred from homology"/>
<gene>
    <name evidence="8" type="ORF">G6M86_20110</name>
</gene>
<keyword evidence="8" id="KW-0503">Monooxygenase</keyword>
<dbReference type="Proteomes" id="UP000663946">
    <property type="component" value="Chromosome 2"/>
</dbReference>
<dbReference type="PRINTS" id="PR00368">
    <property type="entry name" value="FADPNR"/>
</dbReference>
<dbReference type="InterPro" id="IPR036188">
    <property type="entry name" value="FAD/NAD-bd_sf"/>
</dbReference>
<dbReference type="Pfam" id="PF13434">
    <property type="entry name" value="Lys_Orn_oxgnase"/>
    <property type="match status" value="1"/>
</dbReference>
<comment type="similarity">
    <text evidence="3">Belongs to the lysine N(6)-hydroxylase/L-ornithine N(5)-oxygenase family.</text>
</comment>
<evidence type="ECO:0000256" key="4">
    <source>
        <dbReference type="ARBA" id="ARBA00022630"/>
    </source>
</evidence>
<accession>A0AAJ4TC04</accession>
<sequence length="421" mass="46432">MAVIGAGAKGVAIAAKAAALNQHYGSNIEVTLIEKSDVGGNWSGHHGYTDGEQQICTPAERDVGFPYDHSFNEETSAHMQSEYSWMAYSVKKTDAIYSDWINRGSVRPSHREFSNYLKYVAKESGAKIERDCEVTGLSRTKNGKRWEVSVQQSPTSTSKLPTEFDGIVFTGPGPARDTFGGFRDTALFNADSFWSKRNTLRGLMRNRKNPIVIVGGGGAAAAIAAWLVSNGFHDDEIVFLAQQPTFYMRTGGFFENRVFDDEELWDKLGKREKDDFVSRITRSVVWESVADKLAEAKNITLSPGRATSITSHTLHGENYLEVKFNPASGGPPNSIEASIVIDAAGFDTWWFKKFLPSPWATWDDSKLADLAAKMDYNLRLPLRGYGNLHAPTVSQSVGPGFTSLMVLGRMADRILATYVAQ</sequence>
<dbReference type="SUPFAM" id="SSF51905">
    <property type="entry name" value="FAD/NAD(P)-binding domain"/>
    <property type="match status" value="1"/>
</dbReference>
<keyword evidence="6" id="KW-0521">NADP</keyword>
<evidence type="ECO:0000256" key="2">
    <source>
        <dbReference type="ARBA" id="ARBA00004924"/>
    </source>
</evidence>
<comment type="cofactor">
    <cofactor evidence="1">
        <name>FAD</name>
        <dbReference type="ChEBI" id="CHEBI:57692"/>
    </cofactor>
</comment>
<evidence type="ECO:0000256" key="1">
    <source>
        <dbReference type="ARBA" id="ARBA00001974"/>
    </source>
</evidence>
<keyword evidence="5" id="KW-0274">FAD</keyword>
<protein>
    <submittedName>
        <fullName evidence="8">SidA/IucD/PvdA family monooxygenase</fullName>
    </submittedName>
</protein>
<reference evidence="8" key="1">
    <citation type="submission" date="2020-02" db="EMBL/GenBank/DDBJ databases">
        <title>Unexpected conservation and global transmission of agrobacterial virulence plasmids.</title>
        <authorList>
            <person name="Weisberg A.J."/>
            <person name="Davis E.W. II"/>
            <person name="Tabima J.R."/>
            <person name="Belcher M.S."/>
            <person name="Miller M."/>
            <person name="Kuo C.-H."/>
            <person name="Loper J.E."/>
            <person name="Grunwald N.J."/>
            <person name="Putnam M.L."/>
            <person name="Chang J.H."/>
        </authorList>
    </citation>
    <scope>NUCLEOTIDE SEQUENCE</scope>
    <source>
        <strain evidence="8">Q15/94</strain>
    </source>
</reference>
<keyword evidence="4" id="KW-0285">Flavoprotein</keyword>
<dbReference type="Gene3D" id="3.50.50.60">
    <property type="entry name" value="FAD/NAD(P)-binding domain"/>
    <property type="match status" value="1"/>
</dbReference>
<evidence type="ECO:0000256" key="3">
    <source>
        <dbReference type="ARBA" id="ARBA00007588"/>
    </source>
</evidence>
<evidence type="ECO:0000313" key="9">
    <source>
        <dbReference type="Proteomes" id="UP000663946"/>
    </source>
</evidence>
<comment type="pathway">
    <text evidence="2">Siderophore biosynthesis.</text>
</comment>
<dbReference type="InterPro" id="IPR025700">
    <property type="entry name" value="Lys/Orn_oxygenase"/>
</dbReference>
<evidence type="ECO:0000256" key="6">
    <source>
        <dbReference type="ARBA" id="ARBA00022857"/>
    </source>
</evidence>
<evidence type="ECO:0000313" key="8">
    <source>
        <dbReference type="EMBL" id="QTG15555.1"/>
    </source>
</evidence>
<dbReference type="RefSeq" id="WP_333722196.1">
    <property type="nucleotide sequence ID" value="NZ_CP049217.1"/>
</dbReference>
<organism evidence="8 9">
    <name type="scientific">Agrobacterium tumefaciens</name>
    <dbReference type="NCBI Taxonomy" id="358"/>
    <lineage>
        <taxon>Bacteria</taxon>
        <taxon>Pseudomonadati</taxon>
        <taxon>Pseudomonadota</taxon>
        <taxon>Alphaproteobacteria</taxon>
        <taxon>Hyphomicrobiales</taxon>
        <taxon>Rhizobiaceae</taxon>
        <taxon>Rhizobium/Agrobacterium group</taxon>
        <taxon>Agrobacterium</taxon>
        <taxon>Agrobacterium tumefaciens complex</taxon>
    </lineage>
</organism>
<keyword evidence="7" id="KW-0560">Oxidoreductase</keyword>
<dbReference type="EMBL" id="CP049217">
    <property type="protein sequence ID" value="QTG15555.1"/>
    <property type="molecule type" value="Genomic_DNA"/>
</dbReference>
<dbReference type="GO" id="GO:0004497">
    <property type="term" value="F:monooxygenase activity"/>
    <property type="evidence" value="ECO:0007669"/>
    <property type="project" value="UniProtKB-KW"/>
</dbReference>
<dbReference type="AlphaFoldDB" id="A0AAJ4TC04"/>
<evidence type="ECO:0000256" key="7">
    <source>
        <dbReference type="ARBA" id="ARBA00023002"/>
    </source>
</evidence>
<name>A0AAJ4TC04_AGRTU</name>